<feature type="transmembrane region" description="Helical" evidence="1">
    <location>
        <begin position="12"/>
        <end position="34"/>
    </location>
</feature>
<accession>A0A4Y9A8C6</accession>
<protein>
    <submittedName>
        <fullName evidence="3">DUF4328 domain-containing protein</fullName>
    </submittedName>
</protein>
<evidence type="ECO:0000313" key="3">
    <source>
        <dbReference type="EMBL" id="TFJ92078.1"/>
    </source>
</evidence>
<sequence length="219" mass="24464">MQNYQTAGPRKTTAIVFMITLLAMSTVSFISSIIQSSMLAGLEGNAPYSVMTDATALVVLFQSMANMLWVLAFIGFVIAFLMWLNRSYKNMLAADIQGLMHSPGWTVGWYFIPFANLVKPYVVMKETYLASIYADTPNWKGQKPPRLLPIWWVLFILGNIISSTNASSSFETVRDYQVDAVVVMISEPMTIVSGILLLIIMNRITKSQNNKLKPLSKTS</sequence>
<dbReference type="InterPro" id="IPR025565">
    <property type="entry name" value="DUF4328"/>
</dbReference>
<feature type="transmembrane region" description="Helical" evidence="1">
    <location>
        <begin position="180"/>
        <end position="201"/>
    </location>
</feature>
<organism evidence="3 4">
    <name type="scientific">Lentibacillus salicampi</name>
    <dbReference type="NCBI Taxonomy" id="175306"/>
    <lineage>
        <taxon>Bacteria</taxon>
        <taxon>Bacillati</taxon>
        <taxon>Bacillota</taxon>
        <taxon>Bacilli</taxon>
        <taxon>Bacillales</taxon>
        <taxon>Bacillaceae</taxon>
        <taxon>Lentibacillus</taxon>
    </lineage>
</organism>
<dbReference type="OrthoDB" id="4174975at2"/>
<evidence type="ECO:0000256" key="1">
    <source>
        <dbReference type="SAM" id="Phobius"/>
    </source>
</evidence>
<feature type="transmembrane region" description="Helical" evidence="1">
    <location>
        <begin position="150"/>
        <end position="168"/>
    </location>
</feature>
<keyword evidence="4" id="KW-1185">Reference proteome</keyword>
<dbReference type="Pfam" id="PF14219">
    <property type="entry name" value="DUF4328"/>
    <property type="match status" value="1"/>
</dbReference>
<gene>
    <name evidence="3" type="ORF">E4U82_14420</name>
</gene>
<name>A0A4Y9A8C6_9BACI</name>
<evidence type="ECO:0000259" key="2">
    <source>
        <dbReference type="Pfam" id="PF14219"/>
    </source>
</evidence>
<feature type="transmembrane region" description="Helical" evidence="1">
    <location>
        <begin position="54"/>
        <end position="84"/>
    </location>
</feature>
<evidence type="ECO:0000313" key="4">
    <source>
        <dbReference type="Proteomes" id="UP000298484"/>
    </source>
</evidence>
<keyword evidence="1" id="KW-0472">Membrane</keyword>
<dbReference type="EMBL" id="SRHY01000030">
    <property type="protein sequence ID" value="TFJ92078.1"/>
    <property type="molecule type" value="Genomic_DNA"/>
</dbReference>
<keyword evidence="1" id="KW-0812">Transmembrane</keyword>
<keyword evidence="1" id="KW-1133">Transmembrane helix</keyword>
<dbReference type="Proteomes" id="UP000298484">
    <property type="component" value="Unassembled WGS sequence"/>
</dbReference>
<proteinExistence type="predicted"/>
<dbReference type="AlphaFoldDB" id="A0A4Y9A8C6"/>
<dbReference type="RefSeq" id="WP_135110860.1">
    <property type="nucleotide sequence ID" value="NZ_SRHY01000030.1"/>
</dbReference>
<reference evidence="3 4" key="1">
    <citation type="submission" date="2019-03" db="EMBL/GenBank/DDBJ databases">
        <title>Genome sequence of Lentibacillus salicampi ATCC BAA-719.</title>
        <authorList>
            <person name="Maclea K.S."/>
            <person name="Simoes Junior M."/>
        </authorList>
    </citation>
    <scope>NUCLEOTIDE SEQUENCE [LARGE SCALE GENOMIC DNA]</scope>
    <source>
        <strain evidence="3 4">ATCC BAA-719</strain>
    </source>
</reference>
<feature type="domain" description="DUF4328" evidence="2">
    <location>
        <begin position="53"/>
        <end position="205"/>
    </location>
</feature>
<comment type="caution">
    <text evidence="3">The sequence shown here is derived from an EMBL/GenBank/DDBJ whole genome shotgun (WGS) entry which is preliminary data.</text>
</comment>